<gene>
    <name evidence="2" type="ORF">OC846_004751</name>
</gene>
<dbReference type="Proteomes" id="UP001176517">
    <property type="component" value="Unassembled WGS sequence"/>
</dbReference>
<protein>
    <recommendedName>
        <fullName evidence="4">Coiled-coil domain-containing protein 16</fullName>
    </recommendedName>
</protein>
<feature type="compositionally biased region" description="Polar residues" evidence="1">
    <location>
        <begin position="123"/>
        <end position="135"/>
    </location>
</feature>
<comment type="caution">
    <text evidence="2">The sequence shown here is derived from an EMBL/GenBank/DDBJ whole genome shotgun (WGS) entry which is preliminary data.</text>
</comment>
<name>A0AAN6GPP0_9BASI</name>
<reference evidence="2" key="1">
    <citation type="journal article" date="2023" name="PhytoFront">
        <title>Draft Genome Resources of Seven Strains of Tilletia horrida, Causal Agent of Kernel Smut of Rice.</title>
        <authorList>
            <person name="Khanal S."/>
            <person name="Antony Babu S."/>
            <person name="Zhou X.G."/>
        </authorList>
    </citation>
    <scope>NUCLEOTIDE SEQUENCE</scope>
    <source>
        <strain evidence="2">TX6</strain>
    </source>
</reference>
<accession>A0AAN6GPP0</accession>
<organism evidence="2 3">
    <name type="scientific">Tilletia horrida</name>
    <dbReference type="NCBI Taxonomy" id="155126"/>
    <lineage>
        <taxon>Eukaryota</taxon>
        <taxon>Fungi</taxon>
        <taxon>Dikarya</taxon>
        <taxon>Basidiomycota</taxon>
        <taxon>Ustilaginomycotina</taxon>
        <taxon>Exobasidiomycetes</taxon>
        <taxon>Tilletiales</taxon>
        <taxon>Tilletiaceae</taxon>
        <taxon>Tilletia</taxon>
    </lineage>
</organism>
<feature type="region of interest" description="Disordered" evidence="1">
    <location>
        <begin position="180"/>
        <end position="250"/>
    </location>
</feature>
<keyword evidence="3" id="KW-1185">Reference proteome</keyword>
<feature type="region of interest" description="Disordered" evidence="1">
    <location>
        <begin position="101"/>
        <end position="138"/>
    </location>
</feature>
<dbReference type="EMBL" id="JAPDMZ010000154">
    <property type="protein sequence ID" value="KAK0547712.1"/>
    <property type="molecule type" value="Genomic_DNA"/>
</dbReference>
<evidence type="ECO:0000313" key="2">
    <source>
        <dbReference type="EMBL" id="KAK0547712.1"/>
    </source>
</evidence>
<feature type="compositionally biased region" description="Acidic residues" evidence="1">
    <location>
        <begin position="187"/>
        <end position="197"/>
    </location>
</feature>
<evidence type="ECO:0000256" key="1">
    <source>
        <dbReference type="SAM" id="MobiDB-lite"/>
    </source>
</evidence>
<feature type="compositionally biased region" description="Low complexity" evidence="1">
    <location>
        <begin position="101"/>
        <end position="113"/>
    </location>
</feature>
<evidence type="ECO:0000313" key="3">
    <source>
        <dbReference type="Proteomes" id="UP001176517"/>
    </source>
</evidence>
<sequence>MRCAALLRKTDQDPQAAAQRRTGIQDRWASYHPTTQALRCVACAYLPIKHESLWSSHAASKSHRNSVARLLREETAAAAVASRGKRKQSEQSDTAAFDVQAQGAGSADAAATPDAKRARLGHQNGTESAAAATTSVDEDEWARFQREVLEAPANGDAGGGAGPSLDNAIHAAATISAEPVLLVRNPEDEEDDAEGMETDGAANAETQDALTEEELRLEREREEREDILMRFEEEQRIQDEAEERYASSSG</sequence>
<evidence type="ECO:0008006" key="4">
    <source>
        <dbReference type="Google" id="ProtNLM"/>
    </source>
</evidence>
<feature type="compositionally biased region" description="Basic and acidic residues" evidence="1">
    <location>
        <begin position="213"/>
        <end position="250"/>
    </location>
</feature>
<proteinExistence type="predicted"/>
<dbReference type="AlphaFoldDB" id="A0AAN6GPP0"/>